<keyword evidence="5 10" id="KW-0547">Nucleotide-binding</keyword>
<dbReference type="NCBIfam" id="NF006821">
    <property type="entry name" value="PRK09344.1-3"/>
    <property type="match status" value="1"/>
</dbReference>
<comment type="function">
    <text evidence="10">Involved in the gluconeogenesis. Catalyzes the conversion of oxaloacetate (OAA) to phosphoenolpyruvate (PEP) through direct phosphoryl transfer between the nucleoside triphosphate and OAA.</text>
</comment>
<gene>
    <name evidence="10" type="primary">pckA</name>
    <name evidence="12" type="ORF">OL599_03680</name>
</gene>
<dbReference type="NCBIfam" id="NF006822">
    <property type="entry name" value="PRK09344.1-4"/>
    <property type="match status" value="1"/>
</dbReference>
<dbReference type="AlphaFoldDB" id="A0AA41YKQ1"/>
<comment type="caution">
    <text evidence="12">The sequence shown here is derived from an EMBL/GenBank/DDBJ whole genome shotgun (WGS) entry which is preliminary data.</text>
</comment>
<comment type="similarity">
    <text evidence="2 10">Belongs to the phosphoenolpyruvate carboxykinase (ATP) family.</text>
</comment>
<keyword evidence="10" id="KW-0963">Cytoplasm</keyword>
<organism evidence="12 13">
    <name type="scientific">Limobrevibacterium gyesilva</name>
    <dbReference type="NCBI Taxonomy" id="2991712"/>
    <lineage>
        <taxon>Bacteria</taxon>
        <taxon>Pseudomonadati</taxon>
        <taxon>Pseudomonadota</taxon>
        <taxon>Alphaproteobacteria</taxon>
        <taxon>Acetobacterales</taxon>
        <taxon>Acetobacteraceae</taxon>
        <taxon>Limobrevibacterium</taxon>
    </lineage>
</organism>
<evidence type="ECO:0000256" key="10">
    <source>
        <dbReference type="HAMAP-Rule" id="MF_00453"/>
    </source>
</evidence>
<sequence length="537" mass="58114">MSFDSAIAKPHHADPLHGTGVRAGRKVHANLTPPALVAEALRRHEGTLSADGALMVRTGVHTGRSVEDKFIADEPQTTNDIWWGKINRKLAPEKFATLTARVQAYLQGQELFIQDLYAGADPARRVRVRLVTTYAWAALFARNMFIRPPEAELADFEPDYVILHAPQFHADPAIDGVRTSTAIALSFAQRLIVIAGTEYAGEIKKSIFTVMNWKLPPAGVLPMHCSANIGADGDVALFFGLSGTGKTTLSSDPARPLIGDDEHGWGPDGVFNFEGGCYAKVINLSQEAEPEIWAASHRFGAVLENVVGDAHGRLDLADKRHTENTRSCYPVDFIPNAVLSGRGGMPRNVVMLTADAFGVLPPIAKLSPAQAMYHFLSGYTARVAGTEKGMGAEPQATFSTCFGAPFLPRRPEVYGQMLSDLIARHGADCWLVNTGWSGGQYGVGSRMAIRHTRALLRAALDGSLAKVAFRRDPFFGLMIPESVPGVPAEVLDPRQAWADKAAYDATARDLLGRFEKNFHAFAEHVGDDVKAVALKAA</sequence>
<evidence type="ECO:0000256" key="9">
    <source>
        <dbReference type="ARBA" id="ARBA00047371"/>
    </source>
</evidence>
<evidence type="ECO:0000256" key="3">
    <source>
        <dbReference type="ARBA" id="ARBA00012363"/>
    </source>
</evidence>
<dbReference type="InterPro" id="IPR001272">
    <property type="entry name" value="PEP_carboxykinase_ATP"/>
</dbReference>
<feature type="binding site" evidence="10">
    <location>
        <position position="452"/>
    </location>
    <ligand>
        <name>ATP</name>
        <dbReference type="ChEBI" id="CHEBI:30616"/>
    </ligand>
</feature>
<feature type="binding site" evidence="10">
    <location>
        <position position="205"/>
    </location>
    <ligand>
        <name>substrate</name>
    </ligand>
</feature>
<evidence type="ECO:0000313" key="12">
    <source>
        <dbReference type="EMBL" id="MCW3473668.1"/>
    </source>
</evidence>
<feature type="binding site" evidence="10">
    <location>
        <position position="261"/>
    </location>
    <ligand>
        <name>Mn(2+)</name>
        <dbReference type="ChEBI" id="CHEBI:29035"/>
    </ligand>
</feature>
<evidence type="ECO:0000256" key="11">
    <source>
        <dbReference type="SAM" id="MobiDB-lite"/>
    </source>
</evidence>
<dbReference type="GO" id="GO:0046872">
    <property type="term" value="F:metal ion binding"/>
    <property type="evidence" value="ECO:0007669"/>
    <property type="project" value="UniProtKB-KW"/>
</dbReference>
<dbReference type="RefSeq" id="WP_264712247.1">
    <property type="nucleotide sequence ID" value="NZ_JAPDNT010000001.1"/>
</dbReference>
<feature type="binding site" evidence="10">
    <location>
        <position position="64"/>
    </location>
    <ligand>
        <name>substrate</name>
    </ligand>
</feature>
<evidence type="ECO:0000313" key="13">
    <source>
        <dbReference type="Proteomes" id="UP001165679"/>
    </source>
</evidence>
<dbReference type="GO" id="GO:0006094">
    <property type="term" value="P:gluconeogenesis"/>
    <property type="evidence" value="ECO:0007669"/>
    <property type="project" value="UniProtKB-UniRule"/>
</dbReference>
<dbReference type="PANTHER" id="PTHR30031">
    <property type="entry name" value="PHOSPHOENOLPYRUVATE CARBOXYKINASE ATP"/>
    <property type="match status" value="1"/>
</dbReference>
<dbReference type="InterPro" id="IPR015994">
    <property type="entry name" value="PEPCK_ATP_CS"/>
</dbReference>
<dbReference type="Gene3D" id="3.40.449.10">
    <property type="entry name" value="Phosphoenolpyruvate Carboxykinase, domain 1"/>
    <property type="match status" value="1"/>
</dbReference>
<comment type="cofactor">
    <cofactor evidence="10">
        <name>Mn(2+)</name>
        <dbReference type="ChEBI" id="CHEBI:29035"/>
    </cofactor>
    <text evidence="10">Binds 1 Mn(2+) ion per subunit.</text>
</comment>
<dbReference type="SUPFAM" id="SSF53795">
    <property type="entry name" value="PEP carboxykinase-like"/>
    <property type="match status" value="1"/>
</dbReference>
<evidence type="ECO:0000256" key="5">
    <source>
        <dbReference type="ARBA" id="ARBA00022741"/>
    </source>
</evidence>
<dbReference type="NCBIfam" id="TIGR00224">
    <property type="entry name" value="pckA"/>
    <property type="match status" value="1"/>
</dbReference>
<keyword evidence="13" id="KW-1185">Reference proteome</keyword>
<feature type="binding site" evidence="10">
    <location>
        <position position="326"/>
    </location>
    <ligand>
        <name>substrate</name>
    </ligand>
</feature>
<dbReference type="InterPro" id="IPR013035">
    <property type="entry name" value="PEP_carboxykinase_C"/>
</dbReference>
<dbReference type="EMBL" id="JAPDNT010000001">
    <property type="protein sequence ID" value="MCW3473668.1"/>
    <property type="molecule type" value="Genomic_DNA"/>
</dbReference>
<dbReference type="GO" id="GO:0005524">
    <property type="term" value="F:ATP binding"/>
    <property type="evidence" value="ECO:0007669"/>
    <property type="project" value="UniProtKB-UniRule"/>
</dbReference>
<reference evidence="12" key="1">
    <citation type="submission" date="2022-09" db="EMBL/GenBank/DDBJ databases">
        <title>Rhodovastum sp. nov. RN2-1 isolated from soil in Seongnam, South Korea.</title>
        <authorList>
            <person name="Le N.T."/>
        </authorList>
    </citation>
    <scope>NUCLEOTIDE SEQUENCE</scope>
    <source>
        <strain evidence="12">RN2-1</strain>
    </source>
</reference>
<feature type="binding site" evidence="10">
    <location>
        <position position="205"/>
    </location>
    <ligand>
        <name>Mn(2+)</name>
        <dbReference type="ChEBI" id="CHEBI:29035"/>
    </ligand>
</feature>
<feature type="binding site" evidence="10">
    <location>
        <position position="224"/>
    </location>
    <ligand>
        <name>Mn(2+)</name>
        <dbReference type="ChEBI" id="CHEBI:29035"/>
    </ligand>
</feature>
<comment type="subcellular location">
    <subcellularLocation>
        <location evidence="10">Cytoplasm</location>
    </subcellularLocation>
</comment>
<dbReference type="Proteomes" id="UP001165679">
    <property type="component" value="Unassembled WGS sequence"/>
</dbReference>
<dbReference type="NCBIfam" id="NF006820">
    <property type="entry name" value="PRK09344.1-2"/>
    <property type="match status" value="1"/>
</dbReference>
<keyword evidence="10" id="KW-0479">Metal-binding</keyword>
<feature type="binding site" evidence="10">
    <location>
        <position position="224"/>
    </location>
    <ligand>
        <name>ATP</name>
        <dbReference type="ChEBI" id="CHEBI:30616"/>
    </ligand>
</feature>
<accession>A0AA41YKQ1</accession>
<dbReference type="PROSITE" id="PS00532">
    <property type="entry name" value="PEPCK_ATP"/>
    <property type="match status" value="1"/>
</dbReference>
<comment type="caution">
    <text evidence="10">Lacks conserved residue(s) required for the propagation of feature annotation.</text>
</comment>
<dbReference type="Gene3D" id="3.90.228.20">
    <property type="match status" value="1"/>
</dbReference>
<dbReference type="HAMAP" id="MF_00453">
    <property type="entry name" value="PEPCK_ATP"/>
    <property type="match status" value="1"/>
</dbReference>
<dbReference type="PIRSF" id="PIRSF006294">
    <property type="entry name" value="PEP_crbxkin"/>
    <property type="match status" value="1"/>
</dbReference>
<keyword evidence="8 10" id="KW-0456">Lyase</keyword>
<comment type="pathway">
    <text evidence="1 10">Carbohydrate biosynthesis; gluconeogenesis.</text>
</comment>
<dbReference type="SUPFAM" id="SSF68923">
    <property type="entry name" value="PEP carboxykinase N-terminal domain"/>
    <property type="match status" value="1"/>
</dbReference>
<evidence type="ECO:0000256" key="4">
    <source>
        <dbReference type="ARBA" id="ARBA00022432"/>
    </source>
</evidence>
<dbReference type="CDD" id="cd00484">
    <property type="entry name" value="PEPCK_ATP"/>
    <property type="match status" value="1"/>
</dbReference>
<dbReference type="GO" id="GO:0005829">
    <property type="term" value="C:cytosol"/>
    <property type="evidence" value="ECO:0007669"/>
    <property type="project" value="TreeGrafter"/>
</dbReference>
<keyword evidence="6 10" id="KW-0210">Decarboxylase</keyword>
<dbReference type="Gene3D" id="2.170.8.10">
    <property type="entry name" value="Phosphoenolpyruvate Carboxykinase, domain 2"/>
    <property type="match status" value="1"/>
</dbReference>
<keyword evidence="10" id="KW-0464">Manganese</keyword>
<feature type="region of interest" description="Disordered" evidence="11">
    <location>
        <begin position="1"/>
        <end position="20"/>
    </location>
</feature>
<feature type="binding site" evidence="10">
    <location>
        <position position="326"/>
    </location>
    <ligand>
        <name>ATP</name>
        <dbReference type="ChEBI" id="CHEBI:30616"/>
    </ligand>
</feature>
<evidence type="ECO:0000256" key="2">
    <source>
        <dbReference type="ARBA" id="ARBA00006052"/>
    </source>
</evidence>
<dbReference type="InterPro" id="IPR008210">
    <property type="entry name" value="PEP_carboxykinase_N"/>
</dbReference>
<feature type="binding site" evidence="10">
    <location>
        <begin position="240"/>
        <end position="248"/>
    </location>
    <ligand>
        <name>ATP</name>
        <dbReference type="ChEBI" id="CHEBI:30616"/>
    </ligand>
</feature>
<evidence type="ECO:0000256" key="1">
    <source>
        <dbReference type="ARBA" id="ARBA00004742"/>
    </source>
</evidence>
<dbReference type="GO" id="GO:0004612">
    <property type="term" value="F:phosphoenolpyruvate carboxykinase (ATP) activity"/>
    <property type="evidence" value="ECO:0007669"/>
    <property type="project" value="UniProtKB-UniRule"/>
</dbReference>
<name>A0AA41YKQ1_9PROT</name>
<evidence type="ECO:0000256" key="6">
    <source>
        <dbReference type="ARBA" id="ARBA00022793"/>
    </source>
</evidence>
<feature type="binding site" evidence="10">
    <location>
        <position position="205"/>
    </location>
    <ligand>
        <name>ATP</name>
        <dbReference type="ChEBI" id="CHEBI:30616"/>
    </ligand>
</feature>
<comment type="catalytic activity">
    <reaction evidence="9 10">
        <text>oxaloacetate + ATP = phosphoenolpyruvate + ADP + CO2</text>
        <dbReference type="Rhea" id="RHEA:18617"/>
        <dbReference type="ChEBI" id="CHEBI:16452"/>
        <dbReference type="ChEBI" id="CHEBI:16526"/>
        <dbReference type="ChEBI" id="CHEBI:30616"/>
        <dbReference type="ChEBI" id="CHEBI:58702"/>
        <dbReference type="ChEBI" id="CHEBI:456216"/>
        <dbReference type="EC" id="4.1.1.49"/>
    </reaction>
</comment>
<dbReference type="Pfam" id="PF01293">
    <property type="entry name" value="PEPCK_ATP"/>
    <property type="match status" value="1"/>
</dbReference>
<dbReference type="PANTHER" id="PTHR30031:SF0">
    <property type="entry name" value="PHOSPHOENOLPYRUVATE CARBOXYKINASE (ATP)"/>
    <property type="match status" value="1"/>
</dbReference>
<keyword evidence="7 10" id="KW-0067">ATP-binding</keyword>
<evidence type="ECO:0000256" key="7">
    <source>
        <dbReference type="ARBA" id="ARBA00022840"/>
    </source>
</evidence>
<dbReference type="EC" id="4.1.1.49" evidence="3 10"/>
<feature type="binding site" evidence="10">
    <location>
        <position position="199"/>
    </location>
    <ligand>
        <name>substrate</name>
    </ligand>
</feature>
<reference evidence="12" key="2">
    <citation type="submission" date="2022-10" db="EMBL/GenBank/DDBJ databases">
        <authorList>
            <person name="Trinh H.N."/>
        </authorList>
    </citation>
    <scope>NUCLEOTIDE SEQUENCE</scope>
    <source>
        <strain evidence="12">RN2-1</strain>
    </source>
</reference>
<feature type="binding site" evidence="10">
    <location>
        <position position="289"/>
    </location>
    <ligand>
        <name>ATP</name>
        <dbReference type="ChEBI" id="CHEBI:30616"/>
    </ligand>
</feature>
<proteinExistence type="inferred from homology"/>
<protein>
    <recommendedName>
        <fullName evidence="3 10">Phosphoenolpyruvate carboxykinase (ATP)</fullName>
        <shortName evidence="10">PCK</shortName>
        <shortName evidence="10">PEP carboxykinase</shortName>
        <shortName evidence="10">PEPCK</shortName>
        <ecNumber evidence="3 10">4.1.1.49</ecNumber>
    </recommendedName>
</protein>
<keyword evidence="4 10" id="KW-0312">Gluconeogenesis</keyword>
<evidence type="ECO:0000256" key="8">
    <source>
        <dbReference type="ARBA" id="ARBA00023239"/>
    </source>
</evidence>